<dbReference type="Pfam" id="PF18962">
    <property type="entry name" value="Por_Secre_tail"/>
    <property type="match status" value="1"/>
</dbReference>
<comment type="caution">
    <text evidence="2">The sequence shown here is derived from an EMBL/GenBank/DDBJ whole genome shotgun (WGS) entry which is preliminary data.</text>
</comment>
<accession>A0A3D8YHX9</accession>
<reference evidence="2 3" key="1">
    <citation type="submission" date="2018-07" db="EMBL/GenBank/DDBJ databases">
        <title>Dyadobacter roseus sp. nov., isolated from rose rhizosphere soil.</title>
        <authorList>
            <person name="Chen L."/>
        </authorList>
    </citation>
    <scope>NUCLEOTIDE SEQUENCE [LARGE SCALE GENOMIC DNA]</scope>
    <source>
        <strain evidence="2 3">RS19</strain>
    </source>
</reference>
<evidence type="ECO:0000313" key="2">
    <source>
        <dbReference type="EMBL" id="REA64150.1"/>
    </source>
</evidence>
<gene>
    <name evidence="2" type="ORF">DSL64_00935</name>
</gene>
<proteinExistence type="predicted"/>
<keyword evidence="3" id="KW-1185">Reference proteome</keyword>
<sequence>MKNLITVTLLLLLSRLAFGQGGRKEVLICNGTSVKLRATSLGANGYEWSKDGQILPGFSGSDLLISEEGTYAAVALNIDGCASDQSVIIALEFRKPIAVNDYVKGIRNTAAYINPLENDATSCAELDPASLVIKTQPANGSVSIVNGQFVYQPVTDFSNQTEFKYTVKDKTGQESNLATVTLDYSGALPVVLTNFKAVKQESTALLTWSTTSESNSEKFVVERSTDGKNWITIGAVNATGNSSEKQDYTFTDNSPESGVNYYRLKMIDLDGSFAYSIIRSVHFPEFSWATLYPNPVSNTLHISIRNKEVRKLRLIDPTGKVLFSSEVTSKEMDLNMQPYSSGVFFVHLEQENGLVSIFKIFHE</sequence>
<organism evidence="2 3">
    <name type="scientific">Dyadobacter luteus</name>
    <dbReference type="NCBI Taxonomy" id="2259619"/>
    <lineage>
        <taxon>Bacteria</taxon>
        <taxon>Pseudomonadati</taxon>
        <taxon>Bacteroidota</taxon>
        <taxon>Cytophagia</taxon>
        <taxon>Cytophagales</taxon>
        <taxon>Spirosomataceae</taxon>
        <taxon>Dyadobacter</taxon>
    </lineage>
</organism>
<feature type="domain" description="Secretion system C-terminal sorting" evidence="1">
    <location>
        <begin position="291"/>
        <end position="355"/>
    </location>
</feature>
<dbReference type="InterPro" id="IPR013783">
    <property type="entry name" value="Ig-like_fold"/>
</dbReference>
<evidence type="ECO:0000313" key="3">
    <source>
        <dbReference type="Proteomes" id="UP000256373"/>
    </source>
</evidence>
<dbReference type="Gene3D" id="2.60.40.10">
    <property type="entry name" value="Immunoglobulins"/>
    <property type="match status" value="1"/>
</dbReference>
<dbReference type="EMBL" id="QNUL01000001">
    <property type="protein sequence ID" value="REA64150.1"/>
    <property type="molecule type" value="Genomic_DNA"/>
</dbReference>
<name>A0A3D8YHX9_9BACT</name>
<dbReference type="Gene3D" id="2.60.40.3440">
    <property type="match status" value="1"/>
</dbReference>
<evidence type="ECO:0000259" key="1">
    <source>
        <dbReference type="Pfam" id="PF18962"/>
    </source>
</evidence>
<dbReference type="Pfam" id="PF17963">
    <property type="entry name" value="Big_9"/>
    <property type="match status" value="1"/>
</dbReference>
<dbReference type="InterPro" id="IPR026444">
    <property type="entry name" value="Secre_tail"/>
</dbReference>
<protein>
    <recommendedName>
        <fullName evidence="1">Secretion system C-terminal sorting domain-containing protein</fullName>
    </recommendedName>
</protein>
<dbReference type="Proteomes" id="UP000256373">
    <property type="component" value="Unassembled WGS sequence"/>
</dbReference>
<dbReference type="RefSeq" id="WP_115828758.1">
    <property type="nucleotide sequence ID" value="NZ_QNUL01000001.1"/>
</dbReference>
<dbReference type="NCBIfam" id="TIGR04183">
    <property type="entry name" value="Por_Secre_tail"/>
    <property type="match status" value="1"/>
</dbReference>
<dbReference type="AlphaFoldDB" id="A0A3D8YHX9"/>
<dbReference type="OrthoDB" id="645505at2"/>